<reference evidence="1 2" key="1">
    <citation type="journal article" date="2021" name="Hortic Res">
        <title>Chromosome-scale assembly of the Dendrobium chrysotoxum genome enhances the understanding of orchid evolution.</title>
        <authorList>
            <person name="Zhang Y."/>
            <person name="Zhang G.Q."/>
            <person name="Zhang D."/>
            <person name="Liu X.D."/>
            <person name="Xu X.Y."/>
            <person name="Sun W.H."/>
            <person name="Yu X."/>
            <person name="Zhu X."/>
            <person name="Wang Z.W."/>
            <person name="Zhao X."/>
            <person name="Zhong W.Y."/>
            <person name="Chen H."/>
            <person name="Yin W.L."/>
            <person name="Huang T."/>
            <person name="Niu S.C."/>
            <person name="Liu Z.J."/>
        </authorList>
    </citation>
    <scope>NUCLEOTIDE SEQUENCE [LARGE SCALE GENOMIC DNA]</scope>
    <source>
        <strain evidence="1">Lindl</strain>
    </source>
</reference>
<name>A0AAV7H096_DENCH</name>
<dbReference type="AlphaFoldDB" id="A0AAV7H096"/>
<comment type="caution">
    <text evidence="1">The sequence shown here is derived from an EMBL/GenBank/DDBJ whole genome shotgun (WGS) entry which is preliminary data.</text>
</comment>
<accession>A0AAV7H096</accession>
<gene>
    <name evidence="1" type="ORF">IEQ34_004728</name>
</gene>
<dbReference type="Proteomes" id="UP000775213">
    <property type="component" value="Unassembled WGS sequence"/>
</dbReference>
<keyword evidence="2" id="KW-1185">Reference proteome</keyword>
<organism evidence="1 2">
    <name type="scientific">Dendrobium chrysotoxum</name>
    <name type="common">Orchid</name>
    <dbReference type="NCBI Taxonomy" id="161865"/>
    <lineage>
        <taxon>Eukaryota</taxon>
        <taxon>Viridiplantae</taxon>
        <taxon>Streptophyta</taxon>
        <taxon>Embryophyta</taxon>
        <taxon>Tracheophyta</taxon>
        <taxon>Spermatophyta</taxon>
        <taxon>Magnoliopsida</taxon>
        <taxon>Liliopsida</taxon>
        <taxon>Asparagales</taxon>
        <taxon>Orchidaceae</taxon>
        <taxon>Epidendroideae</taxon>
        <taxon>Malaxideae</taxon>
        <taxon>Dendrobiinae</taxon>
        <taxon>Dendrobium</taxon>
    </lineage>
</organism>
<evidence type="ECO:0000313" key="2">
    <source>
        <dbReference type="Proteomes" id="UP000775213"/>
    </source>
</evidence>
<proteinExistence type="predicted"/>
<sequence>MKHNPVDIIPVSSSHGQGCTPTATPLTAAHFHASICLPTPHSFTFHKQMRVKGDPFIPSIDPASFTPTPHTFLIVTPSTLGNALGLNLSSGWSPTSPAILTPLPTLLMYTSEMVTMFSTPPDASLPMAMALKGEEPVILLIVMAVLGRP</sequence>
<dbReference type="EMBL" id="JAGFBR010000005">
    <property type="protein sequence ID" value="KAH0467490.1"/>
    <property type="molecule type" value="Genomic_DNA"/>
</dbReference>
<protein>
    <submittedName>
        <fullName evidence="1">Uncharacterized protein</fullName>
    </submittedName>
</protein>
<evidence type="ECO:0000313" key="1">
    <source>
        <dbReference type="EMBL" id="KAH0467490.1"/>
    </source>
</evidence>